<feature type="binding site" evidence="16">
    <location>
        <position position="558"/>
    </location>
    <ligand>
        <name>Mg(2+)</name>
        <dbReference type="ChEBI" id="CHEBI:18420"/>
    </ligand>
</feature>
<dbReference type="GO" id="GO:0008556">
    <property type="term" value="F:P-type potassium transmembrane transporter activity"/>
    <property type="evidence" value="ECO:0007669"/>
    <property type="project" value="UniProtKB-UniRule"/>
</dbReference>
<dbReference type="SUPFAM" id="SSF81665">
    <property type="entry name" value="Calcium ATPase, transmembrane domain M"/>
    <property type="match status" value="1"/>
</dbReference>
<feature type="binding site" evidence="16">
    <location>
        <position position="554"/>
    </location>
    <ligand>
        <name>Mg(2+)</name>
        <dbReference type="ChEBI" id="CHEBI:18420"/>
    </ligand>
</feature>
<comment type="catalytic activity">
    <reaction evidence="16">
        <text>K(+)(out) + ATP + H2O = K(+)(in) + ADP + phosphate + H(+)</text>
        <dbReference type="Rhea" id="RHEA:16777"/>
        <dbReference type="ChEBI" id="CHEBI:15377"/>
        <dbReference type="ChEBI" id="CHEBI:15378"/>
        <dbReference type="ChEBI" id="CHEBI:29103"/>
        <dbReference type="ChEBI" id="CHEBI:30616"/>
        <dbReference type="ChEBI" id="CHEBI:43474"/>
        <dbReference type="ChEBI" id="CHEBI:456216"/>
        <dbReference type="EC" id="7.2.2.6"/>
    </reaction>
</comment>
<keyword evidence="14 16" id="KW-0406">Ion transport</keyword>
<dbReference type="InterPro" id="IPR018303">
    <property type="entry name" value="ATPase_P-typ_P_site"/>
</dbReference>
<dbReference type="PROSITE" id="PS00154">
    <property type="entry name" value="ATPASE_E1_E2"/>
    <property type="match status" value="1"/>
</dbReference>
<feature type="region of interest" description="Disordered" evidence="17">
    <location>
        <begin position="371"/>
        <end position="401"/>
    </location>
</feature>
<evidence type="ECO:0000256" key="13">
    <source>
        <dbReference type="ARBA" id="ARBA00022989"/>
    </source>
</evidence>
<comment type="caution">
    <text evidence="19">The sequence shown here is derived from an EMBL/GenBank/DDBJ whole genome shotgun (WGS) entry which is preliminary data.</text>
</comment>
<dbReference type="RefSeq" id="WP_050022848.1">
    <property type="nucleotide sequence ID" value="NZ_JNFH02000001.1"/>
</dbReference>
<dbReference type="GO" id="GO:0016887">
    <property type="term" value="F:ATP hydrolysis activity"/>
    <property type="evidence" value="ECO:0007669"/>
    <property type="project" value="InterPro"/>
</dbReference>
<dbReference type="AlphaFoldDB" id="A0A0F8D774"/>
<proteinExistence type="inferred from homology"/>
<dbReference type="Pfam" id="PF00702">
    <property type="entry name" value="Hydrolase"/>
    <property type="match status" value="1"/>
</dbReference>
<evidence type="ECO:0000256" key="2">
    <source>
        <dbReference type="ARBA" id="ARBA00022448"/>
    </source>
</evidence>
<feature type="active site" description="4-aspartylphosphate intermediate" evidence="16">
    <location>
        <position position="318"/>
    </location>
</feature>
<keyword evidence="15 16" id="KW-0472">Membrane</keyword>
<dbReference type="Proteomes" id="UP000053331">
    <property type="component" value="Unassembled WGS sequence"/>
</dbReference>
<keyword evidence="10 16" id="KW-0460">Magnesium</keyword>
<dbReference type="InterPro" id="IPR044492">
    <property type="entry name" value="P_typ_ATPase_HD_dom"/>
</dbReference>
<feature type="transmembrane region" description="Helical" evidence="16">
    <location>
        <begin position="61"/>
        <end position="81"/>
    </location>
</feature>
<keyword evidence="20" id="KW-1185">Reference proteome</keyword>
<dbReference type="OrthoDB" id="8588at2157"/>
<evidence type="ECO:0000256" key="7">
    <source>
        <dbReference type="ARBA" id="ARBA00022723"/>
    </source>
</evidence>
<dbReference type="Gene3D" id="3.40.50.1000">
    <property type="entry name" value="HAD superfamily/HAD-like"/>
    <property type="match status" value="1"/>
</dbReference>
<dbReference type="PRINTS" id="PR00119">
    <property type="entry name" value="CATATPASE"/>
</dbReference>
<keyword evidence="7 16" id="KW-0479">Metal-binding</keyword>
<comment type="function">
    <text evidence="16">Part of the high-affinity ATP-driven potassium transport (or Kdp) system, which catalyzes the hydrolysis of ATP coupled with the electrogenic transport of potassium into the cytoplasm. This subunit is responsible for energy coupling to the transport system and for the release of the potassium ions to the cytoplasm.</text>
</comment>
<keyword evidence="11 16" id="KW-0630">Potassium</keyword>
<dbReference type="Pfam" id="PF00122">
    <property type="entry name" value="E1-E2_ATPase"/>
    <property type="match status" value="1"/>
</dbReference>
<dbReference type="InterPro" id="IPR008250">
    <property type="entry name" value="ATPase_P-typ_transduc_dom_A_sf"/>
</dbReference>
<comment type="similarity">
    <text evidence="16">Belongs to the cation transport ATPase (P-type) (TC 3.A.3) family. Type IA subfamily.</text>
</comment>
<dbReference type="PANTHER" id="PTHR43743:SF1">
    <property type="entry name" value="POTASSIUM-TRANSPORTING ATPASE ATP-BINDING SUBUNIT"/>
    <property type="match status" value="1"/>
</dbReference>
<feature type="transmembrane region" description="Helical" evidence="16">
    <location>
        <begin position="224"/>
        <end position="247"/>
    </location>
</feature>
<dbReference type="Gene3D" id="2.70.150.10">
    <property type="entry name" value="Calcium-transporting ATPase, cytoplasmic transduction domain A"/>
    <property type="match status" value="1"/>
</dbReference>
<dbReference type="NCBIfam" id="TIGR01494">
    <property type="entry name" value="ATPase_P-type"/>
    <property type="match status" value="2"/>
</dbReference>
<feature type="binding site" evidence="16">
    <location>
        <position position="355"/>
    </location>
    <ligand>
        <name>ATP</name>
        <dbReference type="ChEBI" id="CHEBI:30616"/>
    </ligand>
</feature>
<dbReference type="SFLD" id="SFLDF00027">
    <property type="entry name" value="p-type_atpase"/>
    <property type="match status" value="1"/>
</dbReference>
<keyword evidence="13 16" id="KW-1133">Transmembrane helix</keyword>
<evidence type="ECO:0000256" key="11">
    <source>
        <dbReference type="ARBA" id="ARBA00022958"/>
    </source>
</evidence>
<evidence type="ECO:0000256" key="17">
    <source>
        <dbReference type="SAM" id="MobiDB-lite"/>
    </source>
</evidence>
<dbReference type="PRINTS" id="PR00120">
    <property type="entry name" value="HATPASE"/>
</dbReference>
<evidence type="ECO:0000256" key="14">
    <source>
        <dbReference type="ARBA" id="ARBA00023065"/>
    </source>
</evidence>
<feature type="transmembrane region" description="Helical" evidence="16">
    <location>
        <begin position="690"/>
        <end position="718"/>
    </location>
</feature>
<keyword evidence="5 16" id="KW-0597">Phosphoprotein</keyword>
<feature type="transmembrane region" description="Helical" evidence="16">
    <location>
        <begin position="267"/>
        <end position="288"/>
    </location>
</feature>
<evidence type="ECO:0000313" key="19">
    <source>
        <dbReference type="EMBL" id="KKF40144.1"/>
    </source>
</evidence>
<feature type="binding site" evidence="16">
    <location>
        <begin position="416"/>
        <end position="423"/>
    </location>
    <ligand>
        <name>ATP</name>
        <dbReference type="ChEBI" id="CHEBI:30616"/>
    </ligand>
</feature>
<dbReference type="SUPFAM" id="SSF56784">
    <property type="entry name" value="HAD-like"/>
    <property type="match status" value="1"/>
</dbReference>
<sequence>MAELTVTIDTEQQRQAISDSFAKLDPRYLVKNPVLFVVELGTLIGLLLTVVPGLFGATGSRVYYAIITVLLAFTVLFANYAEAYAELEGEAQADSLRALQTETEGKVLEDPEADLEAIDEDDYEAVESDTITQGDVVFVDEGDIIPRDGTVVEGSASVDESAITGESEPVIRQSGGDRTSVVGGTEVLSDSIKVEVTSEEGESFLDEMIGLVENAQRQKTPNEIAMTILLSGLTLVFVVAVGTMFFFGEYLATFADGFAGLDIAELVALLVALMPTTIGALLAAIRVAGMTRVTRRNVIAKSGRAVEAAGDLDALILDKTGTITTGERVAQDFHPLGDADDGDVVRASYQSSLYDETTEGRSIVKLAEKMNGAEPVTESDQSDAAADEPGSAIEAPRSVSVDLDGADLSEENFVPFSAESRMSGIDLDDGTEIRKGAVDAVEEYATSVPGKLRQESNRISENGGTPLAITVDKQVVGIIELQDELKPGIANRIAEIQKMGVETIMATGDNQRTARWVADQVGIDEFHAEFDPEEKIELVEDIQADGKLVGMTGDGTNDAPALAKADVGLAMNAGTNAAKEAGNMVDLDSNPSKIIEVVGIGKQLLMTRGSLTTFSVANDVAKYFVLLPAILAAAIPGLAVMDVLNLSTPASAVTATLVYNAFIIPLLIPLALRGVDYEAQSGAQLLRKNLIVYGGGGLIAPFIFIKAIDVLFVALGVFQ</sequence>
<feature type="transmembrane region" description="Helical" evidence="16">
    <location>
        <begin position="623"/>
        <end position="644"/>
    </location>
</feature>
<reference evidence="19 20" key="1">
    <citation type="journal article" date="2015" name="Genome Announc.">
        <title>Draft genome sequence of a Halorubrum H3 strain isolated from the burlinskoye salt lake (Altai Krai, Russia).</title>
        <authorList>
            <person name="Rozanov A.S."/>
            <person name="Bryanskaya A.V."/>
            <person name="Malup T.K."/>
            <person name="Kotenko A.V."/>
            <person name="Peltek S.E."/>
        </authorList>
    </citation>
    <scope>NUCLEOTIDE SEQUENCE [LARGE SCALE GENOMIC DNA]</scope>
    <source>
        <strain evidence="19 20">H3</strain>
    </source>
</reference>
<evidence type="ECO:0000256" key="9">
    <source>
        <dbReference type="ARBA" id="ARBA00022840"/>
    </source>
</evidence>
<evidence type="ECO:0000256" key="3">
    <source>
        <dbReference type="ARBA" id="ARBA00022475"/>
    </source>
</evidence>
<dbReference type="InterPro" id="IPR036412">
    <property type="entry name" value="HAD-like_sf"/>
</dbReference>
<dbReference type="InterPro" id="IPR023298">
    <property type="entry name" value="ATPase_P-typ_TM_dom_sf"/>
</dbReference>
<dbReference type="SUPFAM" id="SSF81653">
    <property type="entry name" value="Calcium ATPase, transduction domain A"/>
    <property type="match status" value="1"/>
</dbReference>
<evidence type="ECO:0000256" key="12">
    <source>
        <dbReference type="ARBA" id="ARBA00022967"/>
    </source>
</evidence>
<feature type="binding site" evidence="16">
    <location>
        <position position="435"/>
    </location>
    <ligand>
        <name>ATP</name>
        <dbReference type="ChEBI" id="CHEBI:30616"/>
    </ligand>
</feature>
<evidence type="ECO:0000256" key="1">
    <source>
        <dbReference type="ARBA" id="ARBA00004370"/>
    </source>
</evidence>
<feature type="domain" description="P-type ATPase A" evidence="18">
    <location>
        <begin position="118"/>
        <end position="213"/>
    </location>
</feature>
<gene>
    <name evidence="16" type="primary">kdpB</name>
    <name evidence="19" type="ORF">FK85_23055</name>
</gene>
<comment type="subcellular location">
    <subcellularLocation>
        <location evidence="16">Cell membrane</location>
        <topology evidence="16">Multi-pass membrane protein</topology>
    </subcellularLocation>
    <subcellularLocation>
        <location evidence="1">Membrane</location>
    </subcellularLocation>
</comment>
<comment type="subunit">
    <text evidence="16">The system is composed of three essential subunits: KdpA, KdpB and KdpC.</text>
</comment>
<evidence type="ECO:0000256" key="16">
    <source>
        <dbReference type="HAMAP-Rule" id="MF_00285"/>
    </source>
</evidence>
<dbReference type="Gene3D" id="3.40.1110.10">
    <property type="entry name" value="Calcium-transporting ATPase, cytoplasmic domain N"/>
    <property type="match status" value="1"/>
</dbReference>
<dbReference type="PANTHER" id="PTHR43743">
    <property type="entry name" value="POTASSIUM-TRANSPORTING ATPASE ATP-BINDING SUBUNIT"/>
    <property type="match status" value="1"/>
</dbReference>
<dbReference type="GO" id="GO:0005886">
    <property type="term" value="C:plasma membrane"/>
    <property type="evidence" value="ECO:0007669"/>
    <property type="project" value="UniProtKB-SubCell"/>
</dbReference>
<keyword evidence="4 16" id="KW-0633">Potassium transport</keyword>
<dbReference type="EMBL" id="JNFH02000001">
    <property type="protein sequence ID" value="KKF40144.1"/>
    <property type="molecule type" value="Genomic_DNA"/>
</dbReference>
<keyword evidence="9 16" id="KW-0067">ATP-binding</keyword>
<keyword evidence="8 16" id="KW-0547">Nucleotide-binding</keyword>
<keyword evidence="2 16" id="KW-0813">Transport</keyword>
<evidence type="ECO:0000256" key="6">
    <source>
        <dbReference type="ARBA" id="ARBA00022692"/>
    </source>
</evidence>
<evidence type="ECO:0000259" key="18">
    <source>
        <dbReference type="Pfam" id="PF00122"/>
    </source>
</evidence>
<dbReference type="InterPro" id="IPR023214">
    <property type="entry name" value="HAD_sf"/>
</dbReference>
<dbReference type="InterPro" id="IPR001757">
    <property type="entry name" value="P_typ_ATPase"/>
</dbReference>
<keyword evidence="6 16" id="KW-0812">Transmembrane</keyword>
<dbReference type="HAMAP" id="MF_00285">
    <property type="entry name" value="KdpB"/>
    <property type="match status" value="1"/>
</dbReference>
<evidence type="ECO:0000256" key="5">
    <source>
        <dbReference type="ARBA" id="ARBA00022553"/>
    </source>
</evidence>
<keyword evidence="3 16" id="KW-1003">Cell membrane</keyword>
<evidence type="ECO:0000256" key="15">
    <source>
        <dbReference type="ARBA" id="ARBA00023136"/>
    </source>
</evidence>
<name>A0A0F8D774_9EURY</name>
<dbReference type="SFLD" id="SFLDS00003">
    <property type="entry name" value="Haloacid_Dehalogenase"/>
    <property type="match status" value="1"/>
</dbReference>
<feature type="binding site" evidence="16">
    <location>
        <position position="359"/>
    </location>
    <ligand>
        <name>ATP</name>
        <dbReference type="ChEBI" id="CHEBI:30616"/>
    </ligand>
</feature>
<organism evidence="19 20">
    <name type="scientific">Halorubrum saccharovorum</name>
    <dbReference type="NCBI Taxonomy" id="2248"/>
    <lineage>
        <taxon>Archaea</taxon>
        <taxon>Methanobacteriati</taxon>
        <taxon>Methanobacteriota</taxon>
        <taxon>Stenosarchaea group</taxon>
        <taxon>Halobacteria</taxon>
        <taxon>Halobacteriales</taxon>
        <taxon>Haloferacaceae</taxon>
        <taxon>Halorubrum</taxon>
    </lineage>
</organism>
<protein>
    <recommendedName>
        <fullName evidence="16">Potassium-transporting ATPase ATP-binding subunit</fullName>
        <ecNumber evidence="16">7.2.2.6</ecNumber>
    </recommendedName>
    <alternativeName>
        <fullName evidence="16">ATP phosphohydrolase [potassium-transporting] B chain</fullName>
    </alternativeName>
    <alternativeName>
        <fullName evidence="16">Potassium-binding and translocating subunit B</fullName>
    </alternativeName>
    <alternativeName>
        <fullName evidence="16">Potassium-translocating ATPase B chain</fullName>
    </alternativeName>
</protein>
<evidence type="ECO:0000256" key="4">
    <source>
        <dbReference type="ARBA" id="ARBA00022538"/>
    </source>
</evidence>
<feature type="transmembrane region" description="Helical" evidence="16">
    <location>
        <begin position="650"/>
        <end position="670"/>
    </location>
</feature>
<feature type="transmembrane region" description="Helical" evidence="16">
    <location>
        <begin position="34"/>
        <end position="55"/>
    </location>
</feature>
<dbReference type="SFLD" id="SFLDG00002">
    <property type="entry name" value="C1.7:_P-type_atpase_like"/>
    <property type="match status" value="1"/>
</dbReference>
<dbReference type="InterPro" id="IPR059000">
    <property type="entry name" value="ATPase_P-type_domA"/>
</dbReference>
<keyword evidence="12 16" id="KW-1278">Translocase</keyword>
<evidence type="ECO:0000256" key="10">
    <source>
        <dbReference type="ARBA" id="ARBA00022842"/>
    </source>
</evidence>
<accession>A0A0F8D774</accession>
<dbReference type="GO" id="GO:0000287">
    <property type="term" value="F:magnesium ion binding"/>
    <property type="evidence" value="ECO:0007669"/>
    <property type="project" value="UniProtKB-UniRule"/>
</dbReference>
<dbReference type="GO" id="GO:0005524">
    <property type="term" value="F:ATP binding"/>
    <property type="evidence" value="ECO:0007669"/>
    <property type="project" value="UniProtKB-UniRule"/>
</dbReference>
<dbReference type="InterPro" id="IPR006391">
    <property type="entry name" value="P-type_ATPase_bsu_IA"/>
</dbReference>
<evidence type="ECO:0000256" key="8">
    <source>
        <dbReference type="ARBA" id="ARBA00022741"/>
    </source>
</evidence>
<dbReference type="SUPFAM" id="SSF81660">
    <property type="entry name" value="Metal cation-transporting ATPase, ATP-binding domain N"/>
    <property type="match status" value="1"/>
</dbReference>
<dbReference type="InterPro" id="IPR023299">
    <property type="entry name" value="ATPase_P-typ_cyto_dom_N"/>
</dbReference>
<dbReference type="EC" id="7.2.2.6" evidence="16"/>
<evidence type="ECO:0000313" key="20">
    <source>
        <dbReference type="Proteomes" id="UP000053331"/>
    </source>
</evidence>